<name>A0A3M6UVT8_POCDA</name>
<feature type="non-terminal residue" evidence="1">
    <location>
        <position position="228"/>
    </location>
</feature>
<dbReference type="Proteomes" id="UP000275408">
    <property type="component" value="Unassembled WGS sequence"/>
</dbReference>
<dbReference type="AlphaFoldDB" id="A0A3M6UVT8"/>
<proteinExistence type="predicted"/>
<gene>
    <name evidence="1" type="ORF">pdam_00020688</name>
</gene>
<organism evidence="1 2">
    <name type="scientific">Pocillopora damicornis</name>
    <name type="common">Cauliflower coral</name>
    <name type="synonym">Millepora damicornis</name>
    <dbReference type="NCBI Taxonomy" id="46731"/>
    <lineage>
        <taxon>Eukaryota</taxon>
        <taxon>Metazoa</taxon>
        <taxon>Cnidaria</taxon>
        <taxon>Anthozoa</taxon>
        <taxon>Hexacorallia</taxon>
        <taxon>Scleractinia</taxon>
        <taxon>Astrocoeniina</taxon>
        <taxon>Pocilloporidae</taxon>
        <taxon>Pocillopora</taxon>
    </lineage>
</organism>
<comment type="caution">
    <text evidence="1">The sequence shown here is derived from an EMBL/GenBank/DDBJ whole genome shotgun (WGS) entry which is preliminary data.</text>
</comment>
<accession>A0A3M6UVT8</accession>
<evidence type="ECO:0000313" key="2">
    <source>
        <dbReference type="Proteomes" id="UP000275408"/>
    </source>
</evidence>
<sequence length="228" mass="26255">MGSELLDVKTFGTLQGRRKTYDLVALTLSTEVENIKITALSLEYYSLPQRYLQEAGMNLRQWTSNSEALNRIAQEDHIQADPTTKILGLTWNSTIHKIQEITSSQTWRFCPTSMNPADLITRGVSTIIFNDKKKLWFEGPPGLSEPEEQWPPYPQNLFHEALQSLQMEIVTNVADDPNILNIIDITRYSTLVHLLRVTARVINFARKWRKRKVYSETFTAKDIVEGRN</sequence>
<keyword evidence="2" id="KW-1185">Reference proteome</keyword>
<protein>
    <submittedName>
        <fullName evidence="1">Uncharacterized protein</fullName>
    </submittedName>
</protein>
<reference evidence="1 2" key="1">
    <citation type="journal article" date="2018" name="Sci. Rep.">
        <title>Comparative analysis of the Pocillopora damicornis genome highlights role of immune system in coral evolution.</title>
        <authorList>
            <person name="Cunning R."/>
            <person name="Bay R.A."/>
            <person name="Gillette P."/>
            <person name="Baker A.C."/>
            <person name="Traylor-Knowles N."/>
        </authorList>
    </citation>
    <scope>NUCLEOTIDE SEQUENCE [LARGE SCALE GENOMIC DNA]</scope>
    <source>
        <strain evidence="1">RSMAS</strain>
        <tissue evidence="1">Whole animal</tissue>
    </source>
</reference>
<dbReference type="PANTHER" id="PTHR22955">
    <property type="entry name" value="RETROTRANSPOSON"/>
    <property type="match status" value="1"/>
</dbReference>
<dbReference type="OrthoDB" id="5989140at2759"/>
<evidence type="ECO:0000313" key="1">
    <source>
        <dbReference type="EMBL" id="RMX57823.1"/>
    </source>
</evidence>
<dbReference type="PANTHER" id="PTHR22955:SF65">
    <property type="entry name" value="INTEGRASE CATALYTIC DOMAIN-CONTAINING PROTEIN"/>
    <property type="match status" value="1"/>
</dbReference>
<dbReference type="EMBL" id="RCHS01000607">
    <property type="protein sequence ID" value="RMX57823.1"/>
    <property type="molecule type" value="Genomic_DNA"/>
</dbReference>